<keyword evidence="7 9" id="KW-0067">ATP-binding</keyword>
<evidence type="ECO:0000256" key="7">
    <source>
        <dbReference type="ARBA" id="ARBA00022840"/>
    </source>
</evidence>
<gene>
    <name evidence="9 12" type="primary">ispE</name>
    <name evidence="12" type="ORF">ERS852473_01773</name>
</gene>
<evidence type="ECO:0000313" key="12">
    <source>
        <dbReference type="EMBL" id="CUO04724.1"/>
    </source>
</evidence>
<evidence type="ECO:0000256" key="4">
    <source>
        <dbReference type="ARBA" id="ARBA00022679"/>
    </source>
</evidence>
<evidence type="ECO:0000256" key="6">
    <source>
        <dbReference type="ARBA" id="ARBA00022777"/>
    </source>
</evidence>
<organism evidence="12 13">
    <name type="scientific">Sarcina ventriculi</name>
    <name type="common">Clostridium ventriculi</name>
    <dbReference type="NCBI Taxonomy" id="1267"/>
    <lineage>
        <taxon>Bacteria</taxon>
        <taxon>Bacillati</taxon>
        <taxon>Bacillota</taxon>
        <taxon>Clostridia</taxon>
        <taxon>Eubacteriales</taxon>
        <taxon>Clostridiaceae</taxon>
        <taxon>Sarcina</taxon>
    </lineage>
</organism>
<dbReference type="PANTHER" id="PTHR43527:SF2">
    <property type="entry name" value="4-DIPHOSPHOCYTIDYL-2-C-METHYL-D-ERYTHRITOL KINASE, CHLOROPLASTIC"/>
    <property type="match status" value="1"/>
</dbReference>
<dbReference type="Pfam" id="PF00288">
    <property type="entry name" value="GHMP_kinases_N"/>
    <property type="match status" value="1"/>
</dbReference>
<evidence type="ECO:0000313" key="13">
    <source>
        <dbReference type="Proteomes" id="UP000095488"/>
    </source>
</evidence>
<evidence type="ECO:0000256" key="2">
    <source>
        <dbReference type="ARBA" id="ARBA00012052"/>
    </source>
</evidence>
<dbReference type="InterPro" id="IPR014721">
    <property type="entry name" value="Ribsml_uS5_D2-typ_fold_subgr"/>
</dbReference>
<feature type="domain" description="GHMP kinase C-terminal" evidence="11">
    <location>
        <begin position="197"/>
        <end position="273"/>
    </location>
</feature>
<comment type="catalytic activity">
    <reaction evidence="9">
        <text>4-CDP-2-C-methyl-D-erythritol + ATP = 4-CDP-2-C-methyl-D-erythritol 2-phosphate + ADP + H(+)</text>
        <dbReference type="Rhea" id="RHEA:18437"/>
        <dbReference type="ChEBI" id="CHEBI:15378"/>
        <dbReference type="ChEBI" id="CHEBI:30616"/>
        <dbReference type="ChEBI" id="CHEBI:57823"/>
        <dbReference type="ChEBI" id="CHEBI:57919"/>
        <dbReference type="ChEBI" id="CHEBI:456216"/>
        <dbReference type="EC" id="2.7.1.148"/>
    </reaction>
</comment>
<keyword evidence="4 9" id="KW-0808">Transferase</keyword>
<dbReference type="InterPro" id="IPR020568">
    <property type="entry name" value="Ribosomal_Su5_D2-typ_SF"/>
</dbReference>
<dbReference type="PIRSF" id="PIRSF010376">
    <property type="entry name" value="IspE"/>
    <property type="match status" value="1"/>
</dbReference>
<name>A0ABM9US11_SARVE</name>
<keyword evidence="6 9" id="KW-0418">Kinase</keyword>
<dbReference type="Gene3D" id="3.30.230.10">
    <property type="match status" value="1"/>
</dbReference>
<dbReference type="RefSeq" id="WP_055259578.1">
    <property type="nucleotide sequence ID" value="NZ_BCMV01000005.1"/>
</dbReference>
<feature type="active site" evidence="9">
    <location>
        <position position="8"/>
    </location>
</feature>
<dbReference type="HAMAP" id="MF_00061">
    <property type="entry name" value="IspE"/>
    <property type="match status" value="1"/>
</dbReference>
<dbReference type="PANTHER" id="PTHR43527">
    <property type="entry name" value="4-DIPHOSPHOCYTIDYL-2-C-METHYL-D-ERYTHRITOL KINASE, CHLOROPLASTIC"/>
    <property type="match status" value="1"/>
</dbReference>
<sequence>MRKKAYAKINISLDVIGKRDDGYHLLEMIMQTIDLYDEIEIIKNYDKSIKIHCNKQYVPCDERNLAYKAAKLFKDKYKIKDGVIIKIKKNIPVAAGLAGGSTDAATVLCIMNKMFNVGATYRELTDLALKIGADVPYCINGGTALCEGIGEKITYLDKFENKILVVIKPNFGVPTKEVYGSLDINKIYKHVKTNQLIECIKKDDIYGVCNNMKNVLENVTLGKHKILKEIKEDLNKNSAIGAMMSGSGPTIFGFFEDMLTAQNAYESIKNKYKFKDIFITRTINR</sequence>
<comment type="pathway">
    <text evidence="9">Isoprenoid biosynthesis; isopentenyl diphosphate biosynthesis via DXP pathway; isopentenyl diphosphate from 1-deoxy-D-xylulose 5-phosphate: step 3/6.</text>
</comment>
<accession>A0ABM9US11</accession>
<dbReference type="SUPFAM" id="SSF54211">
    <property type="entry name" value="Ribosomal protein S5 domain 2-like"/>
    <property type="match status" value="1"/>
</dbReference>
<evidence type="ECO:0000256" key="3">
    <source>
        <dbReference type="ARBA" id="ARBA00017473"/>
    </source>
</evidence>
<evidence type="ECO:0000256" key="9">
    <source>
        <dbReference type="HAMAP-Rule" id="MF_00061"/>
    </source>
</evidence>
<feature type="active site" evidence="9">
    <location>
        <position position="134"/>
    </location>
</feature>
<feature type="domain" description="GHMP kinase N-terminal" evidence="10">
    <location>
        <begin position="64"/>
        <end position="142"/>
    </location>
</feature>
<feature type="binding site" evidence="9">
    <location>
        <begin position="92"/>
        <end position="102"/>
    </location>
    <ligand>
        <name>ATP</name>
        <dbReference type="ChEBI" id="CHEBI:30616"/>
    </ligand>
</feature>
<keyword evidence="5 9" id="KW-0547">Nucleotide-binding</keyword>
<evidence type="ECO:0000259" key="11">
    <source>
        <dbReference type="Pfam" id="PF08544"/>
    </source>
</evidence>
<dbReference type="EC" id="2.7.1.148" evidence="2 9"/>
<reference evidence="12 13" key="1">
    <citation type="submission" date="2015-09" db="EMBL/GenBank/DDBJ databases">
        <authorList>
            <consortium name="Pathogen Informatics"/>
        </authorList>
    </citation>
    <scope>NUCLEOTIDE SEQUENCE [LARGE SCALE GENOMIC DNA]</scope>
    <source>
        <strain evidence="12 13">2789STDY5834858</strain>
    </source>
</reference>
<dbReference type="InterPro" id="IPR036554">
    <property type="entry name" value="GHMP_kinase_C_sf"/>
</dbReference>
<comment type="function">
    <text evidence="9">Catalyzes the phosphorylation of the position 2 hydroxy group of 4-diphosphocytidyl-2C-methyl-D-erythritol.</text>
</comment>
<evidence type="ECO:0000259" key="10">
    <source>
        <dbReference type="Pfam" id="PF00288"/>
    </source>
</evidence>
<evidence type="ECO:0000256" key="1">
    <source>
        <dbReference type="ARBA" id="ARBA00009684"/>
    </source>
</evidence>
<dbReference type="InterPro" id="IPR006204">
    <property type="entry name" value="GHMP_kinase_N_dom"/>
</dbReference>
<dbReference type="Proteomes" id="UP000095488">
    <property type="component" value="Unassembled WGS sequence"/>
</dbReference>
<dbReference type="InterPro" id="IPR013750">
    <property type="entry name" value="GHMP_kinase_C_dom"/>
</dbReference>
<dbReference type="InterPro" id="IPR004424">
    <property type="entry name" value="IspE"/>
</dbReference>
<evidence type="ECO:0000256" key="5">
    <source>
        <dbReference type="ARBA" id="ARBA00022741"/>
    </source>
</evidence>
<proteinExistence type="inferred from homology"/>
<keyword evidence="13" id="KW-1185">Reference proteome</keyword>
<dbReference type="GO" id="GO:0050515">
    <property type="term" value="F:4-(cytidine 5'-diphospho)-2-C-methyl-D-erythritol kinase activity"/>
    <property type="evidence" value="ECO:0007669"/>
    <property type="project" value="UniProtKB-EC"/>
</dbReference>
<dbReference type="SUPFAM" id="SSF55060">
    <property type="entry name" value="GHMP Kinase, C-terminal domain"/>
    <property type="match status" value="1"/>
</dbReference>
<dbReference type="Pfam" id="PF08544">
    <property type="entry name" value="GHMP_kinases_C"/>
    <property type="match status" value="1"/>
</dbReference>
<dbReference type="EMBL" id="CYZR01000005">
    <property type="protein sequence ID" value="CUO04724.1"/>
    <property type="molecule type" value="Genomic_DNA"/>
</dbReference>
<dbReference type="NCBIfam" id="TIGR00154">
    <property type="entry name" value="ispE"/>
    <property type="match status" value="1"/>
</dbReference>
<evidence type="ECO:0000256" key="8">
    <source>
        <dbReference type="ARBA" id="ARBA00032554"/>
    </source>
</evidence>
<comment type="similarity">
    <text evidence="1 9">Belongs to the GHMP kinase family. IspE subfamily.</text>
</comment>
<protein>
    <recommendedName>
        <fullName evidence="3 9">4-diphosphocytidyl-2-C-methyl-D-erythritol kinase</fullName>
        <shortName evidence="9">CMK</shortName>
        <ecNumber evidence="2 9">2.7.1.148</ecNumber>
    </recommendedName>
    <alternativeName>
        <fullName evidence="8 9">4-(cytidine-5'-diphospho)-2-C-methyl-D-erythritol kinase</fullName>
    </alternativeName>
</protein>
<dbReference type="Gene3D" id="3.30.70.890">
    <property type="entry name" value="GHMP kinase, C-terminal domain"/>
    <property type="match status" value="1"/>
</dbReference>
<comment type="caution">
    <text evidence="12">The sequence shown here is derived from an EMBL/GenBank/DDBJ whole genome shotgun (WGS) entry which is preliminary data.</text>
</comment>
<keyword evidence="9" id="KW-0414">Isoprene biosynthesis</keyword>